<evidence type="ECO:0000313" key="2">
    <source>
        <dbReference type="Proteomes" id="UP001153292"/>
    </source>
</evidence>
<dbReference type="InterPro" id="IPR051147">
    <property type="entry name" value="CFAP_domain-containing"/>
</dbReference>
<gene>
    <name evidence="1" type="ORF">CHILSU_LOCUS1803</name>
</gene>
<name>A0ABN8AUD3_CHISP</name>
<dbReference type="Proteomes" id="UP001153292">
    <property type="component" value="Chromosome 12"/>
</dbReference>
<accession>A0ABN8AUD3</accession>
<keyword evidence="2" id="KW-1185">Reference proteome</keyword>
<organism evidence="1 2">
    <name type="scientific">Chilo suppressalis</name>
    <name type="common">Asiatic rice borer moth</name>
    <dbReference type="NCBI Taxonomy" id="168631"/>
    <lineage>
        <taxon>Eukaryota</taxon>
        <taxon>Metazoa</taxon>
        <taxon>Ecdysozoa</taxon>
        <taxon>Arthropoda</taxon>
        <taxon>Hexapoda</taxon>
        <taxon>Insecta</taxon>
        <taxon>Pterygota</taxon>
        <taxon>Neoptera</taxon>
        <taxon>Endopterygota</taxon>
        <taxon>Lepidoptera</taxon>
        <taxon>Glossata</taxon>
        <taxon>Ditrysia</taxon>
        <taxon>Pyraloidea</taxon>
        <taxon>Crambidae</taxon>
        <taxon>Crambinae</taxon>
        <taxon>Chilo</taxon>
    </lineage>
</organism>
<proteinExistence type="predicted"/>
<dbReference type="EMBL" id="OU963905">
    <property type="protein sequence ID" value="CAH0398679.1"/>
    <property type="molecule type" value="Genomic_DNA"/>
</dbReference>
<protein>
    <submittedName>
        <fullName evidence="1">Uncharacterized protein</fullName>
    </submittedName>
</protein>
<sequence length="574" mass="68326">MMSEDSPSVIIEIPKAKVISKISTKLLKNLSAPNILKRMKEKHRRKPVKHCFQKYCKLFEKPSPVSNLQREEILLPYIIFTKKQKHDNKRQKLRTHIIEGYKIIEMDLQQRLLVEDPPNEVRTAIDADEDFYNYVNGRSLKRRMPVYKSLQISITDVLRIKAEIGYRNDTILNIEINCRKELETYNKSVKSCMKQAKYFDAFISEDYSKSMAFLGKWDQLKVKLQLKEAELQYFATEQFTIKSRLMGLDYLYHLQQKYGRFLYYLSPPTWRSKNREFAQSVEIEAKGFDLGHSNEEETFKVVFEQMKKQSTNPVHPVLYFKQPHDLMDIFDGIEKHLLHHFDYVTHLNPQKKLQKDVIQYLKSSIIQETAFVSNTIKRFKKYLEFENERCEQLQKKFFSIINGLFYNSVGAPDILKLFAHLEFCYERVHSERQINMDIVSMAKSLETLYTDYCDKLDYIHSDAVKCAVTKALNEERQKFKTAYQALRELRLFNRLERKLQRSHEPVSDKFKHLVRPNIKRTLAGKRNKHISNHEILKKKIENPLSDSEFEYLTLFTDWMEGENPDQYLHRTDDE</sequence>
<evidence type="ECO:0000313" key="1">
    <source>
        <dbReference type="EMBL" id="CAH0398679.1"/>
    </source>
</evidence>
<dbReference type="PANTHER" id="PTHR21683:SF3">
    <property type="entry name" value="CILIA AND FLAGELLA ASSOCIATED PROTEIN 100"/>
    <property type="match status" value="1"/>
</dbReference>
<reference evidence="1" key="1">
    <citation type="submission" date="2021-12" db="EMBL/GenBank/DDBJ databases">
        <authorList>
            <person name="King R."/>
        </authorList>
    </citation>
    <scope>NUCLEOTIDE SEQUENCE</scope>
</reference>
<dbReference type="PANTHER" id="PTHR21683">
    <property type="entry name" value="COILED-COIL DOMAIN-CONTAINING PROTEIN 42 LIKE-2-LIKE-RELATED"/>
    <property type="match status" value="1"/>
</dbReference>